<dbReference type="Proteomes" id="UP000275408">
    <property type="component" value="Unassembled WGS sequence"/>
</dbReference>
<accession>A0A3M6UV23</accession>
<sequence>MPWSEETKAMAELAVESLTCTSSDESDFSEDENGERYLTGYLVKKLPWEGSRLTKAKKALDDVYIRSLNPRARVNLVSRRAHARPSARCRPIGGLEWAVRSEEAVHTPSCPLLATTNPSPSTQQTITTTPSHRAFPTGVTPPTPPHPPAARTSPTTMATPYPSAPILQHQ</sequence>
<dbReference type="AlphaFoldDB" id="A0A3M6UV23"/>
<protein>
    <submittedName>
        <fullName evidence="2">Uncharacterized protein</fullName>
    </submittedName>
</protein>
<dbReference type="EMBL" id="RCHS01000654">
    <property type="protein sequence ID" value="RMX57404.1"/>
    <property type="molecule type" value="Genomic_DNA"/>
</dbReference>
<comment type="caution">
    <text evidence="2">The sequence shown here is derived from an EMBL/GenBank/DDBJ whole genome shotgun (WGS) entry which is preliminary data.</text>
</comment>
<evidence type="ECO:0000313" key="2">
    <source>
        <dbReference type="EMBL" id="RMX57404.1"/>
    </source>
</evidence>
<proteinExistence type="predicted"/>
<feature type="compositionally biased region" description="Low complexity" evidence="1">
    <location>
        <begin position="115"/>
        <end position="138"/>
    </location>
</feature>
<evidence type="ECO:0000256" key="1">
    <source>
        <dbReference type="SAM" id="MobiDB-lite"/>
    </source>
</evidence>
<feature type="region of interest" description="Disordered" evidence="1">
    <location>
        <begin position="111"/>
        <end position="170"/>
    </location>
</feature>
<gene>
    <name evidence="2" type="ORF">pdam_00006990</name>
</gene>
<feature type="compositionally biased region" description="Pro residues" evidence="1">
    <location>
        <begin position="139"/>
        <end position="148"/>
    </location>
</feature>
<name>A0A3M6UV23_POCDA</name>
<organism evidence="2 3">
    <name type="scientific">Pocillopora damicornis</name>
    <name type="common">Cauliflower coral</name>
    <name type="synonym">Millepora damicornis</name>
    <dbReference type="NCBI Taxonomy" id="46731"/>
    <lineage>
        <taxon>Eukaryota</taxon>
        <taxon>Metazoa</taxon>
        <taxon>Cnidaria</taxon>
        <taxon>Anthozoa</taxon>
        <taxon>Hexacorallia</taxon>
        <taxon>Scleractinia</taxon>
        <taxon>Astrocoeniina</taxon>
        <taxon>Pocilloporidae</taxon>
        <taxon>Pocillopora</taxon>
    </lineage>
</organism>
<keyword evidence="3" id="KW-1185">Reference proteome</keyword>
<reference evidence="2 3" key="1">
    <citation type="journal article" date="2018" name="Sci. Rep.">
        <title>Comparative analysis of the Pocillopora damicornis genome highlights role of immune system in coral evolution.</title>
        <authorList>
            <person name="Cunning R."/>
            <person name="Bay R.A."/>
            <person name="Gillette P."/>
            <person name="Baker A.C."/>
            <person name="Traylor-Knowles N."/>
        </authorList>
    </citation>
    <scope>NUCLEOTIDE SEQUENCE [LARGE SCALE GENOMIC DNA]</scope>
    <source>
        <strain evidence="2">RSMAS</strain>
        <tissue evidence="2">Whole animal</tissue>
    </source>
</reference>
<evidence type="ECO:0000313" key="3">
    <source>
        <dbReference type="Proteomes" id="UP000275408"/>
    </source>
</evidence>